<accession>A0A0A9CAT7</accession>
<name>A0A0A9CAT7_ARUDO</name>
<organism evidence="1">
    <name type="scientific">Arundo donax</name>
    <name type="common">Giant reed</name>
    <name type="synonym">Donax arundinaceus</name>
    <dbReference type="NCBI Taxonomy" id="35708"/>
    <lineage>
        <taxon>Eukaryota</taxon>
        <taxon>Viridiplantae</taxon>
        <taxon>Streptophyta</taxon>
        <taxon>Embryophyta</taxon>
        <taxon>Tracheophyta</taxon>
        <taxon>Spermatophyta</taxon>
        <taxon>Magnoliopsida</taxon>
        <taxon>Liliopsida</taxon>
        <taxon>Poales</taxon>
        <taxon>Poaceae</taxon>
        <taxon>PACMAD clade</taxon>
        <taxon>Arundinoideae</taxon>
        <taxon>Arundineae</taxon>
        <taxon>Arundo</taxon>
    </lineage>
</organism>
<dbReference type="AlphaFoldDB" id="A0A0A9CAT7"/>
<reference evidence="1" key="1">
    <citation type="submission" date="2014-09" db="EMBL/GenBank/DDBJ databases">
        <authorList>
            <person name="Magalhaes I.L.F."/>
            <person name="Oliveira U."/>
            <person name="Santos F.R."/>
            <person name="Vidigal T.H.D.A."/>
            <person name="Brescovit A.D."/>
            <person name="Santos A.J."/>
        </authorList>
    </citation>
    <scope>NUCLEOTIDE SEQUENCE</scope>
    <source>
        <tissue evidence="1">Shoot tissue taken approximately 20 cm above the soil surface</tissue>
    </source>
</reference>
<dbReference type="EMBL" id="GBRH01225224">
    <property type="protein sequence ID" value="JAD72671.1"/>
    <property type="molecule type" value="Transcribed_RNA"/>
</dbReference>
<evidence type="ECO:0000313" key="1">
    <source>
        <dbReference type="EMBL" id="JAD72671.1"/>
    </source>
</evidence>
<protein>
    <submittedName>
        <fullName evidence="1">Uncharacterized protein</fullName>
    </submittedName>
</protein>
<proteinExistence type="predicted"/>
<reference evidence="1" key="2">
    <citation type="journal article" date="2015" name="Data Brief">
        <title>Shoot transcriptome of the giant reed, Arundo donax.</title>
        <authorList>
            <person name="Barrero R.A."/>
            <person name="Guerrero F.D."/>
            <person name="Moolhuijzen P."/>
            <person name="Goolsby J.A."/>
            <person name="Tidwell J."/>
            <person name="Bellgard S.E."/>
            <person name="Bellgard M.I."/>
        </authorList>
    </citation>
    <scope>NUCLEOTIDE SEQUENCE</scope>
    <source>
        <tissue evidence="1">Shoot tissue taken approximately 20 cm above the soil surface</tissue>
    </source>
</reference>
<sequence>MSASASSTPSFSYLGSPAATWKRGSLRHTSHRCSAAAR</sequence>